<dbReference type="KEGG" id="gfs:119640570"/>
<evidence type="ECO:0000256" key="5">
    <source>
        <dbReference type="ARBA" id="ARBA00022989"/>
    </source>
</evidence>
<evidence type="ECO:0000256" key="6">
    <source>
        <dbReference type="ARBA" id="ARBA00023136"/>
    </source>
</evidence>
<evidence type="ECO:0000313" key="11">
    <source>
        <dbReference type="RefSeq" id="XP_037894624.1"/>
    </source>
</evidence>
<keyword evidence="2" id="KW-0336">GPI-anchor</keyword>
<gene>
    <name evidence="11" type="primary">LOC119640570</name>
</gene>
<keyword evidence="4" id="KW-0732">Signal</keyword>
<dbReference type="GO" id="GO:0098552">
    <property type="term" value="C:side of membrane"/>
    <property type="evidence" value="ECO:0007669"/>
    <property type="project" value="UniProtKB-KW"/>
</dbReference>
<evidence type="ECO:0000256" key="8">
    <source>
        <dbReference type="ARBA" id="ARBA00023288"/>
    </source>
</evidence>
<keyword evidence="10" id="KW-1185">Reference proteome</keyword>
<evidence type="ECO:0000256" key="3">
    <source>
        <dbReference type="ARBA" id="ARBA00022692"/>
    </source>
</evidence>
<keyword evidence="5" id="KW-1133">Transmembrane helix</keyword>
<keyword evidence="3" id="KW-0812">Transmembrane</keyword>
<feature type="region of interest" description="Disordered" evidence="9">
    <location>
        <begin position="133"/>
        <end position="153"/>
    </location>
</feature>
<dbReference type="AlphaFoldDB" id="A0A9C5ZDQ9"/>
<dbReference type="RefSeq" id="XP_037894624.1">
    <property type="nucleotide sequence ID" value="XM_038038696.1"/>
</dbReference>
<accession>A0A9C5ZDQ9</accession>
<keyword evidence="8" id="KW-0449">Lipoprotein</keyword>
<proteinExistence type="predicted"/>
<dbReference type="PANTHER" id="PTHR33562:SF15">
    <property type="entry name" value="IP04187P"/>
    <property type="match status" value="1"/>
</dbReference>
<evidence type="ECO:0000256" key="2">
    <source>
        <dbReference type="ARBA" id="ARBA00022622"/>
    </source>
</evidence>
<evidence type="ECO:0000313" key="10">
    <source>
        <dbReference type="Proteomes" id="UP000092443"/>
    </source>
</evidence>
<comment type="subcellular location">
    <subcellularLocation>
        <location evidence="1">Membrane</location>
        <topology evidence="1">Lipid-anchor</topology>
        <topology evidence="1">GPI-anchor</topology>
    </subcellularLocation>
</comment>
<evidence type="ECO:0000256" key="4">
    <source>
        <dbReference type="ARBA" id="ARBA00022729"/>
    </source>
</evidence>
<keyword evidence="7" id="KW-0325">Glycoprotein</keyword>
<reference evidence="11" key="1">
    <citation type="submission" date="2025-08" db="UniProtKB">
        <authorList>
            <consortium name="RefSeq"/>
        </authorList>
    </citation>
    <scope>IDENTIFICATION</scope>
    <source>
        <tissue evidence="11">Whole body pupa</tissue>
    </source>
</reference>
<evidence type="ECO:0000256" key="9">
    <source>
        <dbReference type="SAM" id="MobiDB-lite"/>
    </source>
</evidence>
<organism evidence="10 11">
    <name type="scientific">Glossina fuscipes</name>
    <dbReference type="NCBI Taxonomy" id="7396"/>
    <lineage>
        <taxon>Eukaryota</taxon>
        <taxon>Metazoa</taxon>
        <taxon>Ecdysozoa</taxon>
        <taxon>Arthropoda</taxon>
        <taxon>Hexapoda</taxon>
        <taxon>Insecta</taxon>
        <taxon>Pterygota</taxon>
        <taxon>Neoptera</taxon>
        <taxon>Endopterygota</taxon>
        <taxon>Diptera</taxon>
        <taxon>Brachycera</taxon>
        <taxon>Muscomorpha</taxon>
        <taxon>Hippoboscoidea</taxon>
        <taxon>Glossinidae</taxon>
        <taxon>Glossina</taxon>
    </lineage>
</organism>
<dbReference type="Proteomes" id="UP000092443">
    <property type="component" value="Unplaced"/>
</dbReference>
<dbReference type="PANTHER" id="PTHR33562">
    <property type="entry name" value="ATILLA, ISOFORM B-RELATED-RELATED"/>
    <property type="match status" value="1"/>
</dbReference>
<protein>
    <submittedName>
        <fullName evidence="11">Uncharacterized protein LOC119640570 isoform X1</fullName>
    </submittedName>
</protein>
<name>A0A9C5ZDQ9_9MUSC</name>
<dbReference type="GeneID" id="119640570"/>
<feature type="compositionally biased region" description="Low complexity" evidence="9">
    <location>
        <begin position="141"/>
        <end position="152"/>
    </location>
</feature>
<dbReference type="InterPro" id="IPR050975">
    <property type="entry name" value="Sleep_regulator"/>
</dbReference>
<sequence length="212" mass="23647">MFLPILKLRNFYKSSIITVLLFMKFVTNGAAIKCFVCDSSDNKSCANLKSNASIVAEECTLDKMKSIDTWLFELNKFAYFDTGANKSPLMNCQKVVARDPNTNKMVTARFCQLNTGDSDACAILQAKLRSSSEDKTQTMQNTNGNNYNNNGRRGAKQATADVEEQFHCSICTTDSCNGVTSFKVNRLWGVASISLFTLLNKINWQKSLSEFC</sequence>
<evidence type="ECO:0000256" key="7">
    <source>
        <dbReference type="ARBA" id="ARBA00023180"/>
    </source>
</evidence>
<evidence type="ECO:0000256" key="1">
    <source>
        <dbReference type="ARBA" id="ARBA00004589"/>
    </source>
</evidence>
<keyword evidence="6" id="KW-0472">Membrane</keyword>